<keyword evidence="7" id="KW-1185">Reference proteome</keyword>
<feature type="active site" description="Proton acceptor" evidence="3">
    <location>
        <position position="181"/>
    </location>
</feature>
<dbReference type="OrthoDB" id="9810913at2"/>
<dbReference type="PANTHER" id="PTHR30244:SF9">
    <property type="entry name" value="PROTEIN RV3402C"/>
    <property type="match status" value="1"/>
</dbReference>
<dbReference type="InterPro" id="IPR015424">
    <property type="entry name" value="PyrdxlP-dep_Trfase"/>
</dbReference>
<dbReference type="GO" id="GO:0008483">
    <property type="term" value="F:transaminase activity"/>
    <property type="evidence" value="ECO:0007669"/>
    <property type="project" value="UniProtKB-KW"/>
</dbReference>
<dbReference type="PIRSF" id="PIRSF000390">
    <property type="entry name" value="PLP_StrS"/>
    <property type="match status" value="1"/>
</dbReference>
<dbReference type="GO" id="GO:0030170">
    <property type="term" value="F:pyridoxal phosphate binding"/>
    <property type="evidence" value="ECO:0007669"/>
    <property type="project" value="TreeGrafter"/>
</dbReference>
<keyword evidence="6" id="KW-0032">Aminotransferase</keyword>
<evidence type="ECO:0000256" key="1">
    <source>
        <dbReference type="ARBA" id="ARBA00022898"/>
    </source>
</evidence>
<organism evidence="6 7">
    <name type="scientific">Mucilaginibacter rubeus</name>
    <dbReference type="NCBI Taxonomy" id="2027860"/>
    <lineage>
        <taxon>Bacteria</taxon>
        <taxon>Pseudomonadati</taxon>
        <taxon>Bacteroidota</taxon>
        <taxon>Sphingobacteriia</taxon>
        <taxon>Sphingobacteriales</taxon>
        <taxon>Sphingobacteriaceae</taxon>
        <taxon>Mucilaginibacter</taxon>
    </lineage>
</organism>
<evidence type="ECO:0000256" key="3">
    <source>
        <dbReference type="PIRSR" id="PIRSR000390-1"/>
    </source>
</evidence>
<evidence type="ECO:0000313" key="6">
    <source>
        <dbReference type="EMBL" id="QEM10954.1"/>
    </source>
</evidence>
<comment type="similarity">
    <text evidence="2 5">Belongs to the DegT/DnrJ/EryC1 family.</text>
</comment>
<evidence type="ECO:0000256" key="5">
    <source>
        <dbReference type="RuleBase" id="RU004508"/>
    </source>
</evidence>
<dbReference type="CDD" id="cd00616">
    <property type="entry name" value="AHBA_syn"/>
    <property type="match status" value="1"/>
</dbReference>
<dbReference type="EMBL" id="CP043450">
    <property type="protein sequence ID" value="QEM10954.1"/>
    <property type="molecule type" value="Genomic_DNA"/>
</dbReference>
<dbReference type="PANTHER" id="PTHR30244">
    <property type="entry name" value="TRANSAMINASE"/>
    <property type="match status" value="1"/>
</dbReference>
<dbReference type="InterPro" id="IPR015421">
    <property type="entry name" value="PyrdxlP-dep_Trfase_major"/>
</dbReference>
<sequence>MIPVTKPFLPSEKEFRAYVKSIWERQWLTNNGPLVNTLELKLKQYLGISHMLFVTNGTIALQLAIKALNISGEIITTPFSFVATTSTIVWQGCEPVFVDIDPGTLNIDPSKIEAAITPRTTAILATHVFGNPCDITAIQAIADKHNLKVIYDAAHCFGTFYKNRSVFEYGDISVTSFHSTKLYHTIEGGAVFTQDPELLRTMALMRNFGYSGVDTFSEEGINAKNSEFHAAMGLCNLRHVDEILKKRKYLYEQYLQRLSNLNVQFQKLENEQDYNYAYFPIIFESEALMHQSKAKLELAQIYCRRYFYPSLSSLPYVKNQPMPVCDSIASRIVCLPLYHTLSLSDLDLICRLLLRAQNFDNNVKPKHFGSLVTDKIESEINVTAVNVNGSV</sequence>
<reference evidence="6" key="1">
    <citation type="submission" date="2019-08" db="EMBL/GenBank/DDBJ databases">
        <title>Comparative genome analysis confer to the adaptation heavy metal polluted environment.</title>
        <authorList>
            <person name="Li Y."/>
        </authorList>
    </citation>
    <scope>NUCLEOTIDE SEQUENCE [LARGE SCALE GENOMIC DNA]</scope>
    <source>
        <strain evidence="6">P1</strain>
    </source>
</reference>
<dbReference type="RefSeq" id="WP_112574284.1">
    <property type="nucleotide sequence ID" value="NZ_CP043450.1"/>
</dbReference>
<feature type="modified residue" description="N6-(pyridoxal phosphate)lysine" evidence="4">
    <location>
        <position position="181"/>
    </location>
</feature>
<proteinExistence type="inferred from homology"/>
<gene>
    <name evidence="6" type="ORF">DEO27_013285</name>
</gene>
<evidence type="ECO:0000313" key="7">
    <source>
        <dbReference type="Proteomes" id="UP000251402"/>
    </source>
</evidence>
<dbReference type="Gene3D" id="3.40.640.10">
    <property type="entry name" value="Type I PLP-dependent aspartate aminotransferase-like (Major domain)"/>
    <property type="match status" value="1"/>
</dbReference>
<dbReference type="AlphaFoldDB" id="A0A5C1HYR4"/>
<evidence type="ECO:0000256" key="4">
    <source>
        <dbReference type="PIRSR" id="PIRSR000390-2"/>
    </source>
</evidence>
<dbReference type="SUPFAM" id="SSF53383">
    <property type="entry name" value="PLP-dependent transferases"/>
    <property type="match status" value="1"/>
</dbReference>
<keyword evidence="6" id="KW-0808">Transferase</keyword>
<name>A0A5C1HYR4_9SPHI</name>
<evidence type="ECO:0000256" key="2">
    <source>
        <dbReference type="ARBA" id="ARBA00037999"/>
    </source>
</evidence>
<dbReference type="GO" id="GO:0000271">
    <property type="term" value="P:polysaccharide biosynthetic process"/>
    <property type="evidence" value="ECO:0007669"/>
    <property type="project" value="TreeGrafter"/>
</dbReference>
<dbReference type="KEGG" id="mrub:DEO27_013285"/>
<dbReference type="Proteomes" id="UP000251402">
    <property type="component" value="Chromosome"/>
</dbReference>
<protein>
    <submittedName>
        <fullName evidence="6">DegT/DnrJ/EryC1/StrS family aminotransferase</fullName>
    </submittedName>
</protein>
<accession>A0A5C1HYR4</accession>
<keyword evidence="1 4" id="KW-0663">Pyridoxal phosphate</keyword>
<dbReference type="Pfam" id="PF01041">
    <property type="entry name" value="DegT_DnrJ_EryC1"/>
    <property type="match status" value="1"/>
</dbReference>
<dbReference type="InterPro" id="IPR000653">
    <property type="entry name" value="DegT/StrS_aminotransferase"/>
</dbReference>